<evidence type="ECO:0000313" key="4">
    <source>
        <dbReference type="Proteomes" id="UP000298246"/>
    </source>
</evidence>
<dbReference type="SUPFAM" id="SSF116726">
    <property type="entry name" value="TrkA C-terminal domain-like"/>
    <property type="match status" value="1"/>
</dbReference>
<dbReference type="Pfam" id="PF02080">
    <property type="entry name" value="TrkA_C"/>
    <property type="match status" value="1"/>
</dbReference>
<gene>
    <name evidence="3" type="ORF">B5M42_06820</name>
</gene>
<dbReference type="EMBL" id="MYFO01000006">
    <property type="protein sequence ID" value="TFE89796.1"/>
    <property type="molecule type" value="Genomic_DNA"/>
</dbReference>
<protein>
    <submittedName>
        <fullName evidence="3">Potassium uptake system protein</fullName>
    </submittedName>
</protein>
<dbReference type="PROSITE" id="PS51201">
    <property type="entry name" value="RCK_N"/>
    <property type="match status" value="1"/>
</dbReference>
<dbReference type="PROSITE" id="PS51202">
    <property type="entry name" value="RCK_C"/>
    <property type="match status" value="1"/>
</dbReference>
<accession>A0A4Y8Q697</accession>
<comment type="caution">
    <text evidence="3">The sequence shown here is derived from an EMBL/GenBank/DDBJ whole genome shotgun (WGS) entry which is preliminary data.</text>
</comment>
<evidence type="ECO:0000259" key="2">
    <source>
        <dbReference type="PROSITE" id="PS51202"/>
    </source>
</evidence>
<dbReference type="OrthoDB" id="9776294at2"/>
<dbReference type="SUPFAM" id="SSF51735">
    <property type="entry name" value="NAD(P)-binding Rossmann-fold domains"/>
    <property type="match status" value="1"/>
</dbReference>
<dbReference type="InterPro" id="IPR050721">
    <property type="entry name" value="Trk_Ktr_HKT_K-transport"/>
</dbReference>
<dbReference type="AlphaFoldDB" id="A0A4Y8Q697"/>
<organism evidence="3 4">
    <name type="scientific">Paenibacillus athensensis</name>
    <dbReference type="NCBI Taxonomy" id="1967502"/>
    <lineage>
        <taxon>Bacteria</taxon>
        <taxon>Bacillati</taxon>
        <taxon>Bacillota</taxon>
        <taxon>Bacilli</taxon>
        <taxon>Bacillales</taxon>
        <taxon>Paenibacillaceae</taxon>
        <taxon>Paenibacillus</taxon>
    </lineage>
</organism>
<dbReference type="Gene3D" id="3.30.70.1450">
    <property type="entry name" value="Regulator of K+ conductance, C-terminal domain"/>
    <property type="match status" value="1"/>
</dbReference>
<evidence type="ECO:0000313" key="3">
    <source>
        <dbReference type="EMBL" id="TFE89796.1"/>
    </source>
</evidence>
<dbReference type="PANTHER" id="PTHR43833">
    <property type="entry name" value="POTASSIUM CHANNEL PROTEIN 2-RELATED-RELATED"/>
    <property type="match status" value="1"/>
</dbReference>
<dbReference type="GO" id="GO:0008324">
    <property type="term" value="F:monoatomic cation transmembrane transporter activity"/>
    <property type="evidence" value="ECO:0007669"/>
    <property type="project" value="InterPro"/>
</dbReference>
<dbReference type="InterPro" id="IPR036721">
    <property type="entry name" value="RCK_C_sf"/>
</dbReference>
<dbReference type="Gene3D" id="3.40.50.720">
    <property type="entry name" value="NAD(P)-binding Rossmann-like Domain"/>
    <property type="match status" value="1"/>
</dbReference>
<keyword evidence="4" id="KW-1185">Reference proteome</keyword>
<dbReference type="PANTHER" id="PTHR43833:SF7">
    <property type="entry name" value="KTR SYSTEM POTASSIUM UPTAKE PROTEIN C"/>
    <property type="match status" value="1"/>
</dbReference>
<feature type="domain" description="RCK N-terminal" evidence="1">
    <location>
        <begin position="2"/>
        <end position="118"/>
    </location>
</feature>
<dbReference type="GO" id="GO:0006813">
    <property type="term" value="P:potassium ion transport"/>
    <property type="evidence" value="ECO:0007669"/>
    <property type="project" value="InterPro"/>
</dbReference>
<dbReference type="RefSeq" id="WP_134751062.1">
    <property type="nucleotide sequence ID" value="NZ_MYFO02000006.1"/>
</dbReference>
<evidence type="ECO:0000259" key="1">
    <source>
        <dbReference type="PROSITE" id="PS51201"/>
    </source>
</evidence>
<proteinExistence type="predicted"/>
<reference evidence="3 4" key="1">
    <citation type="submission" date="2017-03" db="EMBL/GenBank/DDBJ databases">
        <title>Isolation of Levoglucosan Utilizing Bacteria.</title>
        <authorList>
            <person name="Arya A.S."/>
        </authorList>
    </citation>
    <scope>NUCLEOTIDE SEQUENCE [LARGE SCALE GENOMIC DNA]</scope>
    <source>
        <strain evidence="3 4">MEC069</strain>
    </source>
</reference>
<dbReference type="Pfam" id="PF02254">
    <property type="entry name" value="TrkA_N"/>
    <property type="match status" value="1"/>
</dbReference>
<dbReference type="InterPro" id="IPR036291">
    <property type="entry name" value="NAD(P)-bd_dom_sf"/>
</dbReference>
<dbReference type="InterPro" id="IPR003148">
    <property type="entry name" value="RCK_N"/>
</dbReference>
<sequence length="219" mass="23803">MKSQYAVIGLGRFGSSLSKELIKLGHEVLGIDRDEEKVDEMSAVLTHTVVADSTDEEVLKSLGIRNFDCAVVAIGDDIQASILTAILLKDLGVKQVVAKALSELHGKVLTKIGADRVIFPERDMGIRVAHQLNSPNLLDYIELSKDYTIAELSVPRRLCGKSIKDLDPRAKYGCSVVAINKQSGVIIAPMATDVVNEKDVMVIIGTNDQIEQFESEVIG</sequence>
<dbReference type="InterPro" id="IPR006037">
    <property type="entry name" value="RCK_C"/>
</dbReference>
<feature type="domain" description="RCK C-terminal" evidence="2">
    <location>
        <begin position="135"/>
        <end position="219"/>
    </location>
</feature>
<name>A0A4Y8Q697_9BACL</name>
<dbReference type="Proteomes" id="UP000298246">
    <property type="component" value="Unassembled WGS sequence"/>
</dbReference>